<comment type="caution">
    <text evidence="6">The sequence shown here is derived from an EMBL/GenBank/DDBJ whole genome shotgun (WGS) entry which is preliminary data.</text>
</comment>
<dbReference type="Proteomes" id="UP000552757">
    <property type="component" value="Unassembled WGS sequence"/>
</dbReference>
<keyword evidence="2" id="KW-0645">Protease</keyword>
<dbReference type="PANTHER" id="PTHR47359">
    <property type="entry name" value="PEPTIDOGLYCAN DL-ENDOPEPTIDASE CWLO"/>
    <property type="match status" value="1"/>
</dbReference>
<evidence type="ECO:0000256" key="1">
    <source>
        <dbReference type="ARBA" id="ARBA00007074"/>
    </source>
</evidence>
<dbReference type="InterPro" id="IPR038765">
    <property type="entry name" value="Papain-like_cys_pep_sf"/>
</dbReference>
<evidence type="ECO:0000256" key="4">
    <source>
        <dbReference type="ARBA" id="ARBA00022807"/>
    </source>
</evidence>
<dbReference type="InterPro" id="IPR051794">
    <property type="entry name" value="PG_Endopeptidase_C40"/>
</dbReference>
<keyword evidence="7" id="KW-1185">Reference proteome</keyword>
<dbReference type="Gene3D" id="3.90.1720.10">
    <property type="entry name" value="endopeptidase domain like (from Nostoc punctiforme)"/>
    <property type="match status" value="1"/>
</dbReference>
<comment type="similarity">
    <text evidence="1">Belongs to the peptidase C40 family.</text>
</comment>
<dbReference type="EMBL" id="JACIEB010000001">
    <property type="protein sequence ID" value="MBB3980474.1"/>
    <property type="molecule type" value="Genomic_DNA"/>
</dbReference>
<dbReference type="PANTHER" id="PTHR47359:SF3">
    <property type="entry name" value="NLP_P60 DOMAIN-CONTAINING PROTEIN-RELATED"/>
    <property type="match status" value="1"/>
</dbReference>
<protein>
    <recommendedName>
        <fullName evidence="5">NlpC/P60 domain-containing protein</fullName>
    </recommendedName>
</protein>
<dbReference type="GO" id="GO:0006508">
    <property type="term" value="P:proteolysis"/>
    <property type="evidence" value="ECO:0007669"/>
    <property type="project" value="UniProtKB-KW"/>
</dbReference>
<dbReference type="Pfam" id="PF00877">
    <property type="entry name" value="NLPC_P60"/>
    <property type="match status" value="1"/>
</dbReference>
<evidence type="ECO:0000256" key="3">
    <source>
        <dbReference type="ARBA" id="ARBA00022801"/>
    </source>
</evidence>
<dbReference type="Pfam" id="PF18348">
    <property type="entry name" value="SH3_16"/>
    <property type="match status" value="1"/>
</dbReference>
<dbReference type="InterPro" id="IPR000064">
    <property type="entry name" value="NLP_P60_dom"/>
</dbReference>
<keyword evidence="3" id="KW-0378">Hydrolase</keyword>
<keyword evidence="4" id="KW-0788">Thiol protease</keyword>
<gene>
    <name evidence="6" type="ORF">GGR44_000105</name>
</gene>
<feature type="domain" description="NlpC/P60" evidence="5">
    <location>
        <begin position="177"/>
        <end position="301"/>
    </location>
</feature>
<dbReference type="PROSITE" id="PS51935">
    <property type="entry name" value="NLPC_P60"/>
    <property type="match status" value="1"/>
</dbReference>
<dbReference type="InterPro" id="IPR041382">
    <property type="entry name" value="SH3_16"/>
</dbReference>
<dbReference type="SUPFAM" id="SSF54001">
    <property type="entry name" value="Cysteine proteinases"/>
    <property type="match status" value="1"/>
</dbReference>
<sequence>MTLPTSPHQSPSPERTRFRLTGRSVSLDPRVHAARGDLADMALAGVLFSAHYARAVPMTCVARGSRVLTSPAHGAMASSELLRGEVFHVLDVTTDWTWGFCGHDGYVGYVRREALDHVETPAWRVIARGAPVFSAPDIKSWITVHWPMGALFNGELQGDFIACAEGFIHARHVRPIADVESDWVSVAQLYIGQPYVWGGRGHHGVDCSGLVQVALDACGIATPRDSDMQRESIGNPIAEDAPLRRGDFIFFPGHVGIMADDTHLLHANAHCMTTMIEPLADVIARLAPDHEQPVLARRRIAP</sequence>
<dbReference type="AlphaFoldDB" id="A0A7W6DK05"/>
<dbReference type="GO" id="GO:0008234">
    <property type="term" value="F:cysteine-type peptidase activity"/>
    <property type="evidence" value="ECO:0007669"/>
    <property type="project" value="UniProtKB-KW"/>
</dbReference>
<proteinExistence type="inferred from homology"/>
<accession>A0A7W6DK05</accession>
<evidence type="ECO:0000256" key="2">
    <source>
        <dbReference type="ARBA" id="ARBA00022670"/>
    </source>
</evidence>
<evidence type="ECO:0000259" key="5">
    <source>
        <dbReference type="PROSITE" id="PS51935"/>
    </source>
</evidence>
<dbReference type="RefSeq" id="WP_183953503.1">
    <property type="nucleotide sequence ID" value="NZ_JACIEB010000001.1"/>
</dbReference>
<name>A0A7W6DK05_9SPHN</name>
<evidence type="ECO:0000313" key="7">
    <source>
        <dbReference type="Proteomes" id="UP000552757"/>
    </source>
</evidence>
<organism evidence="6 7">
    <name type="scientific">Sphingobium fontiphilum</name>
    <dbReference type="NCBI Taxonomy" id="944425"/>
    <lineage>
        <taxon>Bacteria</taxon>
        <taxon>Pseudomonadati</taxon>
        <taxon>Pseudomonadota</taxon>
        <taxon>Alphaproteobacteria</taxon>
        <taxon>Sphingomonadales</taxon>
        <taxon>Sphingomonadaceae</taxon>
        <taxon>Sphingobium</taxon>
    </lineage>
</organism>
<evidence type="ECO:0000313" key="6">
    <source>
        <dbReference type="EMBL" id="MBB3980474.1"/>
    </source>
</evidence>
<reference evidence="6 7" key="1">
    <citation type="submission" date="2020-08" db="EMBL/GenBank/DDBJ databases">
        <title>Genomic Encyclopedia of Type Strains, Phase IV (KMG-IV): sequencing the most valuable type-strain genomes for metagenomic binning, comparative biology and taxonomic classification.</title>
        <authorList>
            <person name="Goeker M."/>
        </authorList>
    </citation>
    <scope>NUCLEOTIDE SEQUENCE [LARGE SCALE GENOMIC DNA]</scope>
    <source>
        <strain evidence="6 7">DSM 29348</strain>
    </source>
</reference>